<dbReference type="Proteomes" id="UP000199392">
    <property type="component" value="Unassembled WGS sequence"/>
</dbReference>
<gene>
    <name evidence="1" type="ORF">SAMN04488050_10922</name>
</gene>
<sequence>MAGLLYLSASDIASLDIGVADIHDCVGAMFRDKSAGRTLMKPKLSIPPRPGYVVEALVGAALDVDTAGCKWLGVSKGNARRGLPTINATILLSGIEDGQPRTIMNGSWVTGVRTAACTALAAEHLAPAGARTVSFIGCGLQARTHLAALRHVRPTLTRVVAFSRRRSSAESFAAHCAELGLRASVTEDPRAAVEAGEMVISTVPPSGDLRPFLDAGWLVPGAFAGAVDLGRSWIEASWQGAFGFVATDDLEQSETRGRNGVMLVPDRFDAELGDLAQHCADKPPSSDQRTAMLFSGISLADIAVARLVEARAREQGVGIELER</sequence>
<dbReference type="PANTHER" id="PTHR13812">
    <property type="entry name" value="KETIMINE REDUCTASE MU-CRYSTALLIN"/>
    <property type="match status" value="1"/>
</dbReference>
<evidence type="ECO:0000313" key="2">
    <source>
        <dbReference type="Proteomes" id="UP000199392"/>
    </source>
</evidence>
<dbReference type="Pfam" id="PF02423">
    <property type="entry name" value="OCD_Mu_crystall"/>
    <property type="match status" value="1"/>
</dbReference>
<dbReference type="OrthoDB" id="9785971at2"/>
<protein>
    <submittedName>
        <fullName evidence="1">Ornithine cyclodeaminase</fullName>
    </submittedName>
</protein>
<reference evidence="2" key="1">
    <citation type="submission" date="2016-10" db="EMBL/GenBank/DDBJ databases">
        <authorList>
            <person name="Varghese N."/>
            <person name="Submissions S."/>
        </authorList>
    </citation>
    <scope>NUCLEOTIDE SEQUENCE [LARGE SCALE GENOMIC DNA]</scope>
    <source>
        <strain evidence="2">DSM 26894</strain>
    </source>
</reference>
<name>A0A1I6UV17_9RHOB</name>
<dbReference type="EMBL" id="FOZW01000009">
    <property type="protein sequence ID" value="SFT05240.1"/>
    <property type="molecule type" value="Genomic_DNA"/>
</dbReference>
<proteinExistence type="predicted"/>
<accession>A0A1I6UV17</accession>
<dbReference type="AlphaFoldDB" id="A0A1I6UV17"/>
<dbReference type="RefSeq" id="WP_092430230.1">
    <property type="nucleotide sequence ID" value="NZ_FNCL01000018.1"/>
</dbReference>
<dbReference type="InterPro" id="IPR003462">
    <property type="entry name" value="ODC_Mu_crystall"/>
</dbReference>
<dbReference type="PIRSF" id="PIRSF001439">
    <property type="entry name" value="CryM"/>
    <property type="match status" value="1"/>
</dbReference>
<keyword evidence="2" id="KW-1185">Reference proteome</keyword>
<organism evidence="1 2">
    <name type="scientific">Alloyangia pacifica</name>
    <dbReference type="NCBI Taxonomy" id="311180"/>
    <lineage>
        <taxon>Bacteria</taxon>
        <taxon>Pseudomonadati</taxon>
        <taxon>Pseudomonadota</taxon>
        <taxon>Alphaproteobacteria</taxon>
        <taxon>Rhodobacterales</taxon>
        <taxon>Roseobacteraceae</taxon>
        <taxon>Alloyangia</taxon>
    </lineage>
</organism>
<dbReference type="SUPFAM" id="SSF51735">
    <property type="entry name" value="NAD(P)-binding Rossmann-fold domains"/>
    <property type="match status" value="1"/>
</dbReference>
<dbReference type="Gene3D" id="3.40.50.720">
    <property type="entry name" value="NAD(P)-binding Rossmann-like Domain"/>
    <property type="match status" value="1"/>
</dbReference>
<evidence type="ECO:0000313" key="1">
    <source>
        <dbReference type="EMBL" id="SFT05240.1"/>
    </source>
</evidence>
<dbReference type="InterPro" id="IPR036291">
    <property type="entry name" value="NAD(P)-bd_dom_sf"/>
</dbReference>
<dbReference type="PANTHER" id="PTHR13812:SF19">
    <property type="entry name" value="KETIMINE REDUCTASE MU-CRYSTALLIN"/>
    <property type="match status" value="1"/>
</dbReference>
<dbReference type="STRING" id="311180.SAMN04488050_10922"/>
<dbReference type="Gene3D" id="3.30.1780.10">
    <property type="entry name" value="ornithine cyclodeaminase, domain 1"/>
    <property type="match status" value="1"/>
</dbReference>
<dbReference type="GO" id="GO:0005737">
    <property type="term" value="C:cytoplasm"/>
    <property type="evidence" value="ECO:0007669"/>
    <property type="project" value="TreeGrafter"/>
</dbReference>
<dbReference type="InterPro" id="IPR023401">
    <property type="entry name" value="ODC_N"/>
</dbReference>